<dbReference type="EMBL" id="AUYB01000102">
    <property type="protein sequence ID" value="KZN38020.1"/>
    <property type="molecule type" value="Genomic_DNA"/>
</dbReference>
<accession>A0A166WSD1</accession>
<organism evidence="2 3">
    <name type="scientific">Pseudoalteromonas luteoviolacea DSM 6061</name>
    <dbReference type="NCBI Taxonomy" id="1365250"/>
    <lineage>
        <taxon>Bacteria</taxon>
        <taxon>Pseudomonadati</taxon>
        <taxon>Pseudomonadota</taxon>
        <taxon>Gammaproteobacteria</taxon>
        <taxon>Alteromonadales</taxon>
        <taxon>Pseudoalteromonadaceae</taxon>
        <taxon>Pseudoalteromonas</taxon>
    </lineage>
</organism>
<proteinExistence type="predicted"/>
<feature type="signal peptide" evidence="1">
    <location>
        <begin position="1"/>
        <end position="18"/>
    </location>
</feature>
<protein>
    <submittedName>
        <fullName evidence="2">Uncharacterized protein</fullName>
    </submittedName>
</protein>
<dbReference type="PROSITE" id="PS51257">
    <property type="entry name" value="PROKAR_LIPOPROTEIN"/>
    <property type="match status" value="1"/>
</dbReference>
<dbReference type="SUPFAM" id="SSF50242">
    <property type="entry name" value="TIMP-like"/>
    <property type="match status" value="1"/>
</dbReference>
<dbReference type="AlphaFoldDB" id="A0A166WSD1"/>
<evidence type="ECO:0000313" key="3">
    <source>
        <dbReference type="Proteomes" id="UP000076643"/>
    </source>
</evidence>
<name>A0A166WSD1_9GAMM</name>
<dbReference type="PATRIC" id="fig|1365250.3.peg.2320"/>
<gene>
    <name evidence="2" type="ORF">N475_15445</name>
</gene>
<evidence type="ECO:0000313" key="2">
    <source>
        <dbReference type="EMBL" id="KZN38020.1"/>
    </source>
</evidence>
<feature type="chain" id="PRO_5007881998" evidence="1">
    <location>
        <begin position="19"/>
        <end position="129"/>
    </location>
</feature>
<evidence type="ECO:0000256" key="1">
    <source>
        <dbReference type="SAM" id="SignalP"/>
    </source>
</evidence>
<comment type="caution">
    <text evidence="2">The sequence shown here is derived from an EMBL/GenBank/DDBJ whole genome shotgun (WGS) entry which is preliminary data.</text>
</comment>
<dbReference type="InterPro" id="IPR008993">
    <property type="entry name" value="TIMP-like_OB-fold"/>
</dbReference>
<reference evidence="2 3" key="1">
    <citation type="submission" date="2013-07" db="EMBL/GenBank/DDBJ databases">
        <title>Comparative Genomic and Metabolomic Analysis of Twelve Strains of Pseudoalteromonas luteoviolacea.</title>
        <authorList>
            <person name="Vynne N.G."/>
            <person name="Mansson M."/>
            <person name="Gram L."/>
        </authorList>
    </citation>
    <scope>NUCLEOTIDE SEQUENCE [LARGE SCALE GENOMIC DNA]</scope>
    <source>
        <strain evidence="2 3">DSM 6061</strain>
    </source>
</reference>
<dbReference type="RefSeq" id="WP_063357823.1">
    <property type="nucleotide sequence ID" value="NZ_AQHB01000046.1"/>
</dbReference>
<sequence>MKYIILLLLLLTSSFASACKCGDFGIELSLENSQKAYIGKVIHIQSLGESGRVSASIRVSEKFAGDVYNVEEVISRATSCAQKFSIGEEYLVFEGLNGEVTQCSMRKTNRIKNLAHYIETLRVIRDLGL</sequence>
<dbReference type="Proteomes" id="UP000076643">
    <property type="component" value="Unassembled WGS sequence"/>
</dbReference>
<keyword evidence="1" id="KW-0732">Signal</keyword>
<keyword evidence="3" id="KW-1185">Reference proteome</keyword>
<dbReference type="GeneID" id="57361545"/>